<dbReference type="Proteomes" id="UP000008392">
    <property type="component" value="Chromosome"/>
</dbReference>
<dbReference type="HOGENOM" id="CLU_2952461_0_0_4"/>
<dbReference type="AlphaFoldDB" id="G0AJE7"/>
<reference evidence="2 3" key="1">
    <citation type="journal article" date="2004" name="Environ. Microbiol.">
        <title>Phylogeny-function analysis of (meta)genomic libraries: screening for expression of ribosomal RNA genes by large-insert library fluorescent in situ hybridization (LIL-FISH).</title>
        <authorList>
            <person name="Leveau J.H."/>
            <person name="Gerards S."/>
            <person name="de Boer W."/>
            <person name="van Veen J.A."/>
        </authorList>
    </citation>
    <scope>NUCLEOTIDE SEQUENCE [LARGE SCALE GENOMIC DNA]</scope>
    <source>
        <strain evidence="2 3">Ter331</strain>
    </source>
</reference>
<organism evidence="2 3">
    <name type="scientific">Collimonas fungivorans (strain Ter331)</name>
    <dbReference type="NCBI Taxonomy" id="1005048"/>
    <lineage>
        <taxon>Bacteria</taxon>
        <taxon>Pseudomonadati</taxon>
        <taxon>Pseudomonadota</taxon>
        <taxon>Betaproteobacteria</taxon>
        <taxon>Burkholderiales</taxon>
        <taxon>Oxalobacteraceae</taxon>
        <taxon>Collimonas</taxon>
    </lineage>
</organism>
<feature type="region of interest" description="Disordered" evidence="1">
    <location>
        <begin position="1"/>
        <end position="24"/>
    </location>
</feature>
<dbReference type="EMBL" id="CP002745">
    <property type="protein sequence ID" value="AEK61081.1"/>
    <property type="molecule type" value="Genomic_DNA"/>
</dbReference>
<protein>
    <submittedName>
        <fullName evidence="2">Uncharacterized protein</fullName>
    </submittedName>
</protein>
<reference evidence="2 3" key="2">
    <citation type="journal article" date="2006" name="J. Microbiol. Methods">
        <title>Genomic flank-sequencing of plasposon insertion sites for rapid identification of functional genes.</title>
        <authorList>
            <person name="Leveau J.H."/>
            <person name="Gerards S."/>
            <person name="Fritsche K."/>
            <person name="Zondag G."/>
            <person name="van Veen J.A."/>
        </authorList>
    </citation>
    <scope>NUCLEOTIDE SEQUENCE [LARGE SCALE GENOMIC DNA]</scope>
    <source>
        <strain evidence="2 3">Ter331</strain>
    </source>
</reference>
<dbReference type="STRING" id="1005048.CFU_1249"/>
<reference evidence="3" key="6">
    <citation type="submission" date="2011-05" db="EMBL/GenBank/DDBJ databases">
        <title>Complete sequence of Collimonas fungivorans Ter331.</title>
        <authorList>
            <person name="Leveau J.H."/>
        </authorList>
    </citation>
    <scope>NUCLEOTIDE SEQUENCE [LARGE SCALE GENOMIC DNA]</scope>
    <source>
        <strain evidence="3">Ter331</strain>
    </source>
</reference>
<proteinExistence type="predicted"/>
<evidence type="ECO:0000256" key="1">
    <source>
        <dbReference type="SAM" id="MobiDB-lite"/>
    </source>
</evidence>
<reference evidence="2 3" key="4">
    <citation type="journal article" date="2010" name="Environ. Microbiol.">
        <title>The bacterial genus Collimonas: mycophagy, weathering and other adaptive solutions to life in oligotrophic soil environments.</title>
        <authorList>
            <person name="Leveau J.H."/>
            <person name="Uroz S."/>
            <person name="de Boer W."/>
        </authorList>
    </citation>
    <scope>NUCLEOTIDE SEQUENCE [LARGE SCALE GENOMIC DNA]</scope>
    <source>
        <strain evidence="2 3">Ter331</strain>
    </source>
</reference>
<name>G0AJE7_COLFT</name>
<gene>
    <name evidence="2" type="ordered locus">CFU_1249</name>
</gene>
<reference evidence="2 3" key="5">
    <citation type="journal article" date="2011" name="ISME J.">
        <title>Dual transcriptional profiling of a bacterial/fungal confrontation: Collimonas fungivorans versus Aspergillus niger.</title>
        <authorList>
            <person name="Mela F."/>
            <person name="Fritsche K."/>
            <person name="de Boer W."/>
            <person name="van Veen J.A."/>
            <person name="de Graaff L.H."/>
            <person name="van den Berg M."/>
            <person name="Leveau J.H."/>
        </authorList>
    </citation>
    <scope>NUCLEOTIDE SEQUENCE [LARGE SCALE GENOMIC DNA]</scope>
    <source>
        <strain evidence="2 3">Ter331</strain>
    </source>
</reference>
<sequence length="59" mass="6285">MKRDFTHGPGLPAKRGDHEGATGAATNSRIFQVAGGCRGACLMYNSNFPHVPFGTFCND</sequence>
<evidence type="ECO:0000313" key="2">
    <source>
        <dbReference type="EMBL" id="AEK61081.1"/>
    </source>
</evidence>
<accession>G0AJE7</accession>
<keyword evidence="3" id="KW-1185">Reference proteome</keyword>
<reference evidence="2 3" key="3">
    <citation type="journal article" date="2008" name="FEMS Microbiol. Ecol.">
        <title>Identification and characterization of genes underlying chitinolysis in Collimonas fungivorans Ter331.</title>
        <authorList>
            <person name="Fritsche K."/>
            <person name="de Boer W."/>
            <person name="Gerards S."/>
            <person name="van den Berg M."/>
            <person name="van Veen J.A."/>
            <person name="Leveau J.H."/>
        </authorList>
    </citation>
    <scope>NUCLEOTIDE SEQUENCE [LARGE SCALE GENOMIC DNA]</scope>
    <source>
        <strain evidence="2 3">Ter331</strain>
    </source>
</reference>
<evidence type="ECO:0000313" key="3">
    <source>
        <dbReference type="Proteomes" id="UP000008392"/>
    </source>
</evidence>
<dbReference type="KEGG" id="cfu:CFU_1249"/>